<dbReference type="InterPro" id="IPR050793">
    <property type="entry name" value="CMP-NeuNAc_synthase"/>
</dbReference>
<evidence type="ECO:0000256" key="6">
    <source>
        <dbReference type="ARBA" id="ARBA00011881"/>
    </source>
</evidence>
<dbReference type="Pfam" id="PF02348">
    <property type="entry name" value="CTP_transf_3"/>
    <property type="match status" value="1"/>
</dbReference>
<feature type="region of interest" description="Disordered" evidence="11">
    <location>
        <begin position="391"/>
        <end position="418"/>
    </location>
</feature>
<accession>A0A839QFI0</accession>
<evidence type="ECO:0000256" key="4">
    <source>
        <dbReference type="ARBA" id="ARBA00005893"/>
    </source>
</evidence>
<dbReference type="SFLD" id="SFLDG01138">
    <property type="entry name" value="C1.6.2:_Deoxy-d-mannose-octulo"/>
    <property type="match status" value="1"/>
</dbReference>
<feature type="compositionally biased region" description="Polar residues" evidence="11">
    <location>
        <begin position="391"/>
        <end position="401"/>
    </location>
</feature>
<dbReference type="CDD" id="cd02513">
    <property type="entry name" value="CMP-NeuAc_Synthase"/>
    <property type="match status" value="1"/>
</dbReference>
<proteinExistence type="inferred from homology"/>
<gene>
    <name evidence="12" type="ORF">E9229_001090</name>
</gene>
<dbReference type="SFLD" id="SFLDG01136">
    <property type="entry name" value="C1.6:_Phosphoserine_Phosphatas"/>
    <property type="match status" value="1"/>
</dbReference>
<evidence type="ECO:0000256" key="10">
    <source>
        <dbReference type="ARBA" id="ARBA00022842"/>
    </source>
</evidence>
<dbReference type="GO" id="GO:0016788">
    <property type="term" value="F:hydrolase activity, acting on ester bonds"/>
    <property type="evidence" value="ECO:0007669"/>
    <property type="project" value="InterPro"/>
</dbReference>
<dbReference type="InterPro" id="IPR003329">
    <property type="entry name" value="Cytidylyl_trans"/>
</dbReference>
<evidence type="ECO:0000256" key="5">
    <source>
        <dbReference type="ARBA" id="ARBA00010726"/>
    </source>
</evidence>
<evidence type="ECO:0000256" key="11">
    <source>
        <dbReference type="SAM" id="MobiDB-lite"/>
    </source>
</evidence>
<comment type="cofactor">
    <cofactor evidence="2">
        <name>Mg(2+)</name>
        <dbReference type="ChEBI" id="CHEBI:18420"/>
    </cofactor>
</comment>
<sequence>MSTNEAPQTLVVIPARGGSKGVPLKNLSRIGGSTLLARAIGSALATPSVSDVVVSTDHPGIKAEALAHGAAVIDRPAEIAGDAASSESVLLHALHVSTRRPDLIVLLQCTSPFIDPAGLEAAIATVTAKRADVCFAVAPDHGFHWAPGPVGAIALGHDAAHRPRRQDRAPRFRETGAFYVMDVSGFLEHRHRFFGTLAMHEVPAATALDIDAEDDLLLARALADMAADRAPGHRAPALEVDALVTDFDGVHTHDTALLGQDGTESVSVSRSDGMGVARLRAAGIRQLILSTETNPVVAARGAKLRIPVLQGITDKATALRDWMAERALDPARVAYLGNDVNDIGAMALVGWPLAVADARPEARAAARHVLERNGGDGAVREAAELILSTRAAQTTQTTHPDSTPEAFAPGPLGRGNAS</sequence>
<dbReference type="PANTHER" id="PTHR21485">
    <property type="entry name" value="HAD SUPERFAMILY MEMBERS CMAS AND KDSC"/>
    <property type="match status" value="1"/>
</dbReference>
<dbReference type="InterPro" id="IPR036412">
    <property type="entry name" value="HAD-like_sf"/>
</dbReference>
<dbReference type="EC" id="2.7.7.43" evidence="7"/>
<evidence type="ECO:0000256" key="1">
    <source>
        <dbReference type="ARBA" id="ARBA00001862"/>
    </source>
</evidence>
<evidence type="ECO:0000256" key="8">
    <source>
        <dbReference type="ARBA" id="ARBA00022723"/>
    </source>
</evidence>
<name>A0A839QFI0_9MICC</name>
<dbReference type="EMBL" id="JACHVS010000001">
    <property type="protein sequence ID" value="MBB2994899.1"/>
    <property type="molecule type" value="Genomic_DNA"/>
</dbReference>
<dbReference type="UniPathway" id="UPA00628"/>
<evidence type="ECO:0000313" key="13">
    <source>
        <dbReference type="Proteomes" id="UP000523000"/>
    </source>
</evidence>
<evidence type="ECO:0000256" key="3">
    <source>
        <dbReference type="ARBA" id="ARBA00005141"/>
    </source>
</evidence>
<keyword evidence="12" id="KW-0548">Nucleotidyltransferase</keyword>
<comment type="pathway">
    <text evidence="3">Amino-sugar metabolism; N-acetylneuraminate metabolism.</text>
</comment>
<dbReference type="AlphaFoldDB" id="A0A839QFI0"/>
<dbReference type="Gene3D" id="3.90.550.10">
    <property type="entry name" value="Spore Coat Polysaccharide Biosynthesis Protein SpsA, Chain A"/>
    <property type="match status" value="1"/>
</dbReference>
<keyword evidence="8" id="KW-0479">Metal-binding</keyword>
<dbReference type="Pfam" id="PF08282">
    <property type="entry name" value="Hydrolase_3"/>
    <property type="match status" value="1"/>
</dbReference>
<protein>
    <recommendedName>
        <fullName evidence="7">N-acylneuraminate cytidylyltransferase</fullName>
        <ecNumber evidence="7">2.7.7.43</ecNumber>
    </recommendedName>
</protein>
<evidence type="ECO:0000313" key="12">
    <source>
        <dbReference type="EMBL" id="MBB2994899.1"/>
    </source>
</evidence>
<dbReference type="Gene3D" id="3.40.50.1000">
    <property type="entry name" value="HAD superfamily/HAD-like"/>
    <property type="match status" value="1"/>
</dbReference>
<keyword evidence="10" id="KW-0460">Magnesium</keyword>
<keyword evidence="12" id="KW-0808">Transferase</keyword>
<dbReference type="PANTHER" id="PTHR21485:SF3">
    <property type="entry name" value="N-ACYLNEURAMINATE CYTIDYLYLTRANSFERASE"/>
    <property type="match status" value="1"/>
</dbReference>
<comment type="subunit">
    <text evidence="6">Homotetramer.</text>
</comment>
<dbReference type="SUPFAM" id="SSF53448">
    <property type="entry name" value="Nucleotide-diphospho-sugar transferases"/>
    <property type="match status" value="1"/>
</dbReference>
<keyword evidence="13" id="KW-1185">Reference proteome</keyword>
<comment type="similarity">
    <text evidence="4">Belongs to the KdsC family.</text>
</comment>
<dbReference type="InterPro" id="IPR029044">
    <property type="entry name" value="Nucleotide-diphossugar_trans"/>
</dbReference>
<dbReference type="RefSeq" id="WP_312855605.1">
    <property type="nucleotide sequence ID" value="NZ_BAABGK010000013.1"/>
</dbReference>
<dbReference type="GO" id="GO:0006054">
    <property type="term" value="P:N-acetylneuraminate metabolic process"/>
    <property type="evidence" value="ECO:0007669"/>
    <property type="project" value="UniProtKB-UniPathway"/>
</dbReference>
<dbReference type="GO" id="GO:0008781">
    <property type="term" value="F:N-acylneuraminate cytidylyltransferase activity"/>
    <property type="evidence" value="ECO:0007669"/>
    <property type="project" value="UniProtKB-EC"/>
</dbReference>
<dbReference type="Proteomes" id="UP000523000">
    <property type="component" value="Unassembled WGS sequence"/>
</dbReference>
<dbReference type="GO" id="GO:0046872">
    <property type="term" value="F:metal ion binding"/>
    <property type="evidence" value="ECO:0007669"/>
    <property type="project" value="UniProtKB-KW"/>
</dbReference>
<comment type="similarity">
    <text evidence="5">Belongs to the CMP-NeuNAc synthase family.</text>
</comment>
<organism evidence="12 13">
    <name type="scientific">Paeniglutamicibacter cryotolerans</name>
    <dbReference type="NCBI Taxonomy" id="670079"/>
    <lineage>
        <taxon>Bacteria</taxon>
        <taxon>Bacillati</taxon>
        <taxon>Actinomycetota</taxon>
        <taxon>Actinomycetes</taxon>
        <taxon>Micrococcales</taxon>
        <taxon>Micrococcaceae</taxon>
        <taxon>Paeniglutamicibacter</taxon>
    </lineage>
</organism>
<dbReference type="InterPro" id="IPR023214">
    <property type="entry name" value="HAD_sf"/>
</dbReference>
<comment type="caution">
    <text evidence="12">The sequence shown here is derived from an EMBL/GenBank/DDBJ whole genome shotgun (WGS) entry which is preliminary data.</text>
</comment>
<evidence type="ECO:0000256" key="2">
    <source>
        <dbReference type="ARBA" id="ARBA00001946"/>
    </source>
</evidence>
<dbReference type="SUPFAM" id="SSF56784">
    <property type="entry name" value="HAD-like"/>
    <property type="match status" value="1"/>
</dbReference>
<dbReference type="SFLD" id="SFLDS00003">
    <property type="entry name" value="Haloacid_Dehalogenase"/>
    <property type="match status" value="1"/>
</dbReference>
<evidence type="ECO:0000256" key="9">
    <source>
        <dbReference type="ARBA" id="ARBA00022801"/>
    </source>
</evidence>
<keyword evidence="9" id="KW-0378">Hydrolase</keyword>
<comment type="catalytic activity">
    <reaction evidence="1">
        <text>an N-acylneuraminate + CTP = a CMP-N-acyl-beta-neuraminate + diphosphate</text>
        <dbReference type="Rhea" id="RHEA:11344"/>
        <dbReference type="ChEBI" id="CHEBI:33019"/>
        <dbReference type="ChEBI" id="CHEBI:37563"/>
        <dbReference type="ChEBI" id="CHEBI:60073"/>
        <dbReference type="ChEBI" id="CHEBI:68671"/>
        <dbReference type="EC" id="2.7.7.43"/>
    </reaction>
</comment>
<reference evidence="12 13" key="1">
    <citation type="submission" date="2020-08" db="EMBL/GenBank/DDBJ databases">
        <title>Sequencing the genomes of 1000 actinobacteria strains.</title>
        <authorList>
            <person name="Klenk H.-P."/>
        </authorList>
    </citation>
    <scope>NUCLEOTIDE SEQUENCE [LARGE SCALE GENOMIC DNA]</scope>
    <source>
        <strain evidence="12 13">DSM 22826</strain>
    </source>
</reference>
<dbReference type="InterPro" id="IPR010023">
    <property type="entry name" value="KdsC_fam"/>
</dbReference>
<evidence type="ECO:0000256" key="7">
    <source>
        <dbReference type="ARBA" id="ARBA00012491"/>
    </source>
</evidence>